<reference evidence="5 6" key="1">
    <citation type="submission" date="2024-09" db="EMBL/GenBank/DDBJ databases">
        <authorList>
            <consortium name="All-Russian atlas of soil microorganisms"/>
            <consortium name="as a basis for the search for new antimicrobial producers and enzymes with unique properties"/>
            <person name="Sokolova E.A."/>
            <person name="Voronina E.N."/>
        </authorList>
    </citation>
    <scope>NUCLEOTIDE SEQUENCE [LARGE SCALE GENOMIC DNA]</scope>
    <source>
        <strain evidence="5 6">AF-22b-331.1</strain>
    </source>
</reference>
<protein>
    <submittedName>
        <fullName evidence="5">Glycosyltransferase family 4 protein</fullName>
        <ecNumber evidence="5">2.4.-.-</ecNumber>
    </submittedName>
</protein>
<dbReference type="GO" id="GO:0016757">
    <property type="term" value="F:glycosyltransferase activity"/>
    <property type="evidence" value="ECO:0007669"/>
    <property type="project" value="UniProtKB-KW"/>
</dbReference>
<keyword evidence="6" id="KW-1185">Reference proteome</keyword>
<dbReference type="EC" id="2.4.-.-" evidence="5"/>
<evidence type="ECO:0000256" key="2">
    <source>
        <dbReference type="ARBA" id="ARBA00022679"/>
    </source>
</evidence>
<evidence type="ECO:0000313" key="6">
    <source>
        <dbReference type="Proteomes" id="UP001605261"/>
    </source>
</evidence>
<dbReference type="SUPFAM" id="SSF53756">
    <property type="entry name" value="UDP-Glycosyltransferase/glycogen phosphorylase"/>
    <property type="match status" value="1"/>
</dbReference>
<gene>
    <name evidence="5" type="ORF">ACEU0G_001268</name>
</gene>
<dbReference type="Pfam" id="PF00534">
    <property type="entry name" value="Glycos_transf_1"/>
    <property type="match status" value="1"/>
</dbReference>
<organism evidence="5 6">
    <name type="scientific">Stenotrophomonas nematodicola</name>
    <dbReference type="NCBI Taxonomy" id="2656746"/>
    <lineage>
        <taxon>Bacteria</taxon>
        <taxon>Pseudomonadati</taxon>
        <taxon>Pseudomonadota</taxon>
        <taxon>Gammaproteobacteria</taxon>
        <taxon>Lysobacterales</taxon>
        <taxon>Lysobacteraceae</taxon>
        <taxon>Stenotrophomonas</taxon>
    </lineage>
</organism>
<feature type="domain" description="Glycosyl transferase family 1" evidence="3">
    <location>
        <begin position="231"/>
        <end position="395"/>
    </location>
</feature>
<dbReference type="Gene3D" id="3.40.50.2000">
    <property type="entry name" value="Glycogen Phosphorylase B"/>
    <property type="match status" value="2"/>
</dbReference>
<dbReference type="Pfam" id="PF13439">
    <property type="entry name" value="Glyco_transf_4"/>
    <property type="match status" value="1"/>
</dbReference>
<sequence>MDAFHPSVPAPSLSPHHALTAHGTVTAAPVPRRATPALDRSAVNAPAAFAPLKILHTEAAKGFGGQEIYIYRHMLAMRDRGHDVSLLCQPGARLGETAREAGFTVHYLKMGGLLRLVRGIWSVKQLVARHGFDVVNTTSRRDSLIAAAGARLGGARLVVRSRHLMSPINSLLTYTGLPHRVMTVSSYVKQLLVSRGVDDGRIGIVPPIAVPPQWSQIDAEDPWQCVQDTRAEVRRELGFDAAQIVVGCVAVLREPKGHIDLLHAIAPLCRHHSNLQLVIVGDGQPMMDRLVALRRELGLEAQVHLLGFRLGACRLMAAFDIFALATHKEAAGTVFLEAAHVGVPIVATRVGGVPEMVLEGSNAMLAPLGDRDALSHALQTLVENPEQRQRMGRAGWEWMRTAQRFTPSGHTEATEHYYHQWLKELGHGQR</sequence>
<proteinExistence type="predicted"/>
<evidence type="ECO:0000259" key="3">
    <source>
        <dbReference type="Pfam" id="PF00534"/>
    </source>
</evidence>
<comment type="caution">
    <text evidence="5">The sequence shown here is derived from an EMBL/GenBank/DDBJ whole genome shotgun (WGS) entry which is preliminary data.</text>
</comment>
<feature type="domain" description="Glycosyltransferase subfamily 4-like N-terminal" evidence="4">
    <location>
        <begin position="63"/>
        <end position="207"/>
    </location>
</feature>
<dbReference type="EMBL" id="JBHGCJ010000001">
    <property type="protein sequence ID" value="MFG6107799.1"/>
    <property type="molecule type" value="Genomic_DNA"/>
</dbReference>
<dbReference type="InterPro" id="IPR001296">
    <property type="entry name" value="Glyco_trans_1"/>
</dbReference>
<dbReference type="PANTHER" id="PTHR12526">
    <property type="entry name" value="GLYCOSYLTRANSFERASE"/>
    <property type="match status" value="1"/>
</dbReference>
<dbReference type="Proteomes" id="UP001605261">
    <property type="component" value="Unassembled WGS sequence"/>
</dbReference>
<keyword evidence="2 5" id="KW-0808">Transferase</keyword>
<evidence type="ECO:0000256" key="1">
    <source>
        <dbReference type="ARBA" id="ARBA00022676"/>
    </source>
</evidence>
<dbReference type="CDD" id="cd03801">
    <property type="entry name" value="GT4_PimA-like"/>
    <property type="match status" value="1"/>
</dbReference>
<evidence type="ECO:0000313" key="5">
    <source>
        <dbReference type="EMBL" id="MFG6107799.1"/>
    </source>
</evidence>
<name>A0ABW7CSP0_9GAMM</name>
<dbReference type="PANTHER" id="PTHR12526:SF510">
    <property type="entry name" value="D-INOSITOL 3-PHOSPHATE GLYCOSYLTRANSFERASE"/>
    <property type="match status" value="1"/>
</dbReference>
<accession>A0ABW7CSP0</accession>
<dbReference type="InterPro" id="IPR028098">
    <property type="entry name" value="Glyco_trans_4-like_N"/>
</dbReference>
<dbReference type="RefSeq" id="WP_394160797.1">
    <property type="nucleotide sequence ID" value="NZ_JBHGCJ010000001.1"/>
</dbReference>
<keyword evidence="1 5" id="KW-0328">Glycosyltransferase</keyword>
<evidence type="ECO:0000259" key="4">
    <source>
        <dbReference type="Pfam" id="PF13439"/>
    </source>
</evidence>